<evidence type="ECO:0000256" key="2">
    <source>
        <dbReference type="ARBA" id="ARBA00022692"/>
    </source>
</evidence>
<evidence type="ECO:0000259" key="6">
    <source>
        <dbReference type="Pfam" id="PF07219"/>
    </source>
</evidence>
<proteinExistence type="predicted"/>
<evidence type="ECO:0000256" key="1">
    <source>
        <dbReference type="ARBA" id="ARBA00004370"/>
    </source>
</evidence>
<keyword evidence="4 5" id="KW-0472">Membrane</keyword>
<evidence type="ECO:0000313" key="7">
    <source>
        <dbReference type="EMBL" id="QTH62740.1"/>
    </source>
</evidence>
<protein>
    <recommendedName>
        <fullName evidence="6">HemY N-terminal domain-containing protein</fullName>
    </recommendedName>
</protein>
<dbReference type="GO" id="GO:0016020">
    <property type="term" value="C:membrane"/>
    <property type="evidence" value="ECO:0007669"/>
    <property type="project" value="UniProtKB-SubCell"/>
</dbReference>
<reference evidence="7" key="1">
    <citation type="submission" date="2021-03" db="EMBL/GenBank/DDBJ databases">
        <title>Description of Psychrosphaera ytuae sp. nov. isolated from deep sea sediment of South China Sea.</title>
        <authorList>
            <person name="Zhang J."/>
            <person name="Xu X.-D."/>
        </authorList>
    </citation>
    <scope>NUCLEOTIDE SEQUENCE</scope>
    <source>
        <strain evidence="7">MTZ26</strain>
    </source>
</reference>
<comment type="subcellular location">
    <subcellularLocation>
        <location evidence="1">Membrane</location>
    </subcellularLocation>
</comment>
<dbReference type="InterPro" id="IPR010817">
    <property type="entry name" value="HemY_N"/>
</dbReference>
<name>A0A975DBS3_9GAMM</name>
<feature type="domain" description="HemY N-terminal" evidence="6">
    <location>
        <begin position="29"/>
        <end position="136"/>
    </location>
</feature>
<organism evidence="7 8">
    <name type="scientific">Psychrosphaera ytuae</name>
    <dbReference type="NCBI Taxonomy" id="2820710"/>
    <lineage>
        <taxon>Bacteria</taxon>
        <taxon>Pseudomonadati</taxon>
        <taxon>Pseudomonadota</taxon>
        <taxon>Gammaproteobacteria</taxon>
        <taxon>Alteromonadales</taxon>
        <taxon>Pseudoalteromonadaceae</taxon>
        <taxon>Psychrosphaera</taxon>
    </lineage>
</organism>
<dbReference type="Proteomes" id="UP000682739">
    <property type="component" value="Chromosome"/>
</dbReference>
<evidence type="ECO:0000256" key="3">
    <source>
        <dbReference type="ARBA" id="ARBA00022989"/>
    </source>
</evidence>
<gene>
    <name evidence="7" type="ORF">J1N51_08090</name>
</gene>
<dbReference type="AlphaFoldDB" id="A0A975DBS3"/>
<feature type="transmembrane region" description="Helical" evidence="5">
    <location>
        <begin position="50"/>
        <end position="74"/>
    </location>
</feature>
<evidence type="ECO:0000256" key="5">
    <source>
        <dbReference type="SAM" id="Phobius"/>
    </source>
</evidence>
<dbReference type="Pfam" id="PF07219">
    <property type="entry name" value="HemY_N"/>
    <property type="match status" value="1"/>
</dbReference>
<dbReference type="EMBL" id="CP072110">
    <property type="protein sequence ID" value="QTH62740.1"/>
    <property type="molecule type" value="Genomic_DNA"/>
</dbReference>
<dbReference type="RefSeq" id="WP_208830192.1">
    <property type="nucleotide sequence ID" value="NZ_CP072110.1"/>
</dbReference>
<keyword evidence="8" id="KW-1185">Reference proteome</keyword>
<dbReference type="KEGG" id="psym:J1N51_08090"/>
<sequence>MAKFFTRLFFIALLIAAVVFAPNLIGEQGYILISLGLWTVEGTIVEFVALILVSLLIIWAVIKAVSYVFLMLIWPSKWWQKFHAKTHANYYQQGLNLMALGQWRLAAEQFLRVRRSEKIESARALSLVCAAQAKHQDIADQVKKQLDIEDLNLASSPYRVDFAELVILSQNKDYSSALALLDKLALPVLKQTAAFQQLWLEINIYSHNWREVDEHLPKINKALQREFSESAYNEWQATLQGWFERSFAEFVRSSSLNKLSEAWQALHKQNRQLPAVKFAYLTALAEAKQSDKIESLILEQKKGIDNTFILAVVRKYYELNHQVRMDKLFHRVHQQATKSPNDKTLLTVMAYLAAGQKDHQLAKQALQQVIYSQPHPTDIKLFAQELALLGETQKSLEMYHSL</sequence>
<keyword evidence="2 5" id="KW-0812">Transmembrane</keyword>
<evidence type="ECO:0000313" key="8">
    <source>
        <dbReference type="Proteomes" id="UP000682739"/>
    </source>
</evidence>
<keyword evidence="3 5" id="KW-1133">Transmembrane helix</keyword>
<accession>A0A975DBS3</accession>
<evidence type="ECO:0000256" key="4">
    <source>
        <dbReference type="ARBA" id="ARBA00023136"/>
    </source>
</evidence>